<evidence type="ECO:0000313" key="4">
    <source>
        <dbReference type="Proteomes" id="UP001457282"/>
    </source>
</evidence>
<evidence type="ECO:0000256" key="1">
    <source>
        <dbReference type="RuleBase" id="RU363097"/>
    </source>
</evidence>
<comment type="function">
    <text evidence="1">Catalyzes the reduction of fatty acyl-CoA to fatty alcohols.</text>
</comment>
<dbReference type="InterPro" id="IPR013120">
    <property type="entry name" value="FAR_NAD-bd"/>
</dbReference>
<proteinExistence type="inferred from homology"/>
<dbReference type="Proteomes" id="UP001457282">
    <property type="component" value="Unassembled WGS sequence"/>
</dbReference>
<dbReference type="PANTHER" id="PTHR11011:SF84">
    <property type="entry name" value="ACYL-COA REDUCTASE-LIKE PROTEIN, PUTATIVE-RELATED"/>
    <property type="match status" value="1"/>
</dbReference>
<keyword evidence="1" id="KW-0443">Lipid metabolism</keyword>
<dbReference type="PANTHER" id="PTHR11011">
    <property type="entry name" value="MALE STERILITY PROTEIN 2-RELATED"/>
    <property type="match status" value="1"/>
</dbReference>
<evidence type="ECO:0000313" key="3">
    <source>
        <dbReference type="EMBL" id="KAK9929888.1"/>
    </source>
</evidence>
<dbReference type="InterPro" id="IPR026055">
    <property type="entry name" value="FAR"/>
</dbReference>
<dbReference type="GO" id="GO:0102965">
    <property type="term" value="F:alcohol-forming long-chain fatty acyl-CoA reductase activity"/>
    <property type="evidence" value="ECO:0007669"/>
    <property type="project" value="UniProtKB-EC"/>
</dbReference>
<dbReference type="EMBL" id="JBEDUW010000005">
    <property type="protein sequence ID" value="KAK9929888.1"/>
    <property type="molecule type" value="Genomic_DNA"/>
</dbReference>
<keyword evidence="1" id="KW-0560">Oxidoreductase</keyword>
<dbReference type="GO" id="GO:0035336">
    <property type="term" value="P:long-chain fatty-acyl-CoA metabolic process"/>
    <property type="evidence" value="ECO:0007669"/>
    <property type="project" value="TreeGrafter"/>
</dbReference>
<sequence>MAELVKKSTKSDLAAVERNIVKEKLKKLKAQDASEKVITNWMKDLGTARAKSYGWPNTYVFTKSMGEIYLRHSKATVPITIIRPTVVIST</sequence>
<keyword evidence="1" id="KW-0444">Lipid biosynthesis</keyword>
<name>A0AAW1WYZ0_RUBAR</name>
<protein>
    <recommendedName>
        <fullName evidence="1">Fatty acyl-CoA reductase</fullName>
        <ecNumber evidence="1">1.2.1.84</ecNumber>
    </recommendedName>
</protein>
<keyword evidence="4" id="KW-1185">Reference proteome</keyword>
<accession>A0AAW1WYZ0</accession>
<comment type="caution">
    <text evidence="3">The sequence shown here is derived from an EMBL/GenBank/DDBJ whole genome shotgun (WGS) entry which is preliminary data.</text>
</comment>
<dbReference type="GO" id="GO:0080019">
    <property type="term" value="F:alcohol-forming very long-chain fatty acyl-CoA reductase activity"/>
    <property type="evidence" value="ECO:0007669"/>
    <property type="project" value="InterPro"/>
</dbReference>
<dbReference type="AlphaFoldDB" id="A0AAW1WYZ0"/>
<dbReference type="Gene3D" id="3.40.50.720">
    <property type="entry name" value="NAD(P)-binding Rossmann-like Domain"/>
    <property type="match status" value="1"/>
</dbReference>
<dbReference type="EC" id="1.2.1.84" evidence="1"/>
<comment type="similarity">
    <text evidence="1">Belongs to the fatty acyl-CoA reductase family.</text>
</comment>
<dbReference type="Pfam" id="PF07993">
    <property type="entry name" value="NAD_binding_4"/>
    <property type="match status" value="1"/>
</dbReference>
<organism evidence="3 4">
    <name type="scientific">Rubus argutus</name>
    <name type="common">Southern blackberry</name>
    <dbReference type="NCBI Taxonomy" id="59490"/>
    <lineage>
        <taxon>Eukaryota</taxon>
        <taxon>Viridiplantae</taxon>
        <taxon>Streptophyta</taxon>
        <taxon>Embryophyta</taxon>
        <taxon>Tracheophyta</taxon>
        <taxon>Spermatophyta</taxon>
        <taxon>Magnoliopsida</taxon>
        <taxon>eudicotyledons</taxon>
        <taxon>Gunneridae</taxon>
        <taxon>Pentapetalae</taxon>
        <taxon>rosids</taxon>
        <taxon>fabids</taxon>
        <taxon>Rosales</taxon>
        <taxon>Rosaceae</taxon>
        <taxon>Rosoideae</taxon>
        <taxon>Rosoideae incertae sedis</taxon>
        <taxon>Rubus</taxon>
    </lineage>
</organism>
<gene>
    <name evidence="3" type="ORF">M0R45_026961</name>
</gene>
<feature type="domain" description="Thioester reductase (TE)" evidence="2">
    <location>
        <begin position="20"/>
        <end position="89"/>
    </location>
</feature>
<dbReference type="GO" id="GO:0010345">
    <property type="term" value="P:suberin biosynthetic process"/>
    <property type="evidence" value="ECO:0007669"/>
    <property type="project" value="TreeGrafter"/>
</dbReference>
<reference evidence="3 4" key="1">
    <citation type="journal article" date="2023" name="G3 (Bethesda)">
        <title>A chromosome-length genome assembly and annotation of blackberry (Rubus argutus, cv. 'Hillquist').</title>
        <authorList>
            <person name="Bruna T."/>
            <person name="Aryal R."/>
            <person name="Dudchenko O."/>
            <person name="Sargent D.J."/>
            <person name="Mead D."/>
            <person name="Buti M."/>
            <person name="Cavallini A."/>
            <person name="Hytonen T."/>
            <person name="Andres J."/>
            <person name="Pham M."/>
            <person name="Weisz D."/>
            <person name="Mascagni F."/>
            <person name="Usai G."/>
            <person name="Natali L."/>
            <person name="Bassil N."/>
            <person name="Fernandez G.E."/>
            <person name="Lomsadze A."/>
            <person name="Armour M."/>
            <person name="Olukolu B."/>
            <person name="Poorten T."/>
            <person name="Britton C."/>
            <person name="Davik J."/>
            <person name="Ashrafi H."/>
            <person name="Aiden E.L."/>
            <person name="Borodovsky M."/>
            <person name="Worthington M."/>
        </authorList>
    </citation>
    <scope>NUCLEOTIDE SEQUENCE [LARGE SCALE GENOMIC DNA]</scope>
    <source>
        <strain evidence="3">PI 553951</strain>
    </source>
</reference>
<keyword evidence="1" id="KW-0521">NADP</keyword>
<comment type="catalytic activity">
    <reaction evidence="1">
        <text>a long-chain fatty acyl-CoA + 2 NADPH + 2 H(+) = a long-chain primary fatty alcohol + 2 NADP(+) + CoA</text>
        <dbReference type="Rhea" id="RHEA:52716"/>
        <dbReference type="ChEBI" id="CHEBI:15378"/>
        <dbReference type="ChEBI" id="CHEBI:57287"/>
        <dbReference type="ChEBI" id="CHEBI:57783"/>
        <dbReference type="ChEBI" id="CHEBI:58349"/>
        <dbReference type="ChEBI" id="CHEBI:77396"/>
        <dbReference type="ChEBI" id="CHEBI:83139"/>
        <dbReference type="EC" id="1.2.1.84"/>
    </reaction>
</comment>
<evidence type="ECO:0000259" key="2">
    <source>
        <dbReference type="Pfam" id="PF07993"/>
    </source>
</evidence>